<dbReference type="AlphaFoldDB" id="A0A7Y9FNP9"/>
<dbReference type="GO" id="GO:0016874">
    <property type="term" value="F:ligase activity"/>
    <property type="evidence" value="ECO:0007669"/>
    <property type="project" value="UniProtKB-KW"/>
</dbReference>
<comment type="catalytic activity">
    <reaction evidence="2">
        <text>a 3'-end 2',3'-cyclophospho-ribonucleotide-RNA + H2O = a 3'-end 2'-phospho-ribonucleotide-RNA + H(+)</text>
        <dbReference type="Rhea" id="RHEA:11828"/>
        <dbReference type="Rhea" id="RHEA-COMP:10464"/>
        <dbReference type="Rhea" id="RHEA-COMP:17353"/>
        <dbReference type="ChEBI" id="CHEBI:15377"/>
        <dbReference type="ChEBI" id="CHEBI:15378"/>
        <dbReference type="ChEBI" id="CHEBI:83064"/>
        <dbReference type="ChEBI" id="CHEBI:173113"/>
        <dbReference type="EC" id="3.1.4.58"/>
    </reaction>
</comment>
<dbReference type="HAMAP" id="MF_01940">
    <property type="entry name" value="RNA_CPDase"/>
    <property type="match status" value="1"/>
</dbReference>
<dbReference type="Gene3D" id="3.90.1140.10">
    <property type="entry name" value="Cyclic phosphodiesterase"/>
    <property type="match status" value="1"/>
</dbReference>
<dbReference type="GO" id="GO:0008664">
    <property type="term" value="F:RNA 2',3'-cyclic 3'-phosphodiesterase activity"/>
    <property type="evidence" value="ECO:0007669"/>
    <property type="project" value="UniProtKB-EC"/>
</dbReference>
<comment type="function">
    <text evidence="2">Hydrolyzes RNA 2',3'-cyclic phosphodiester to an RNA 2'-phosphomonoester.</text>
</comment>
<dbReference type="PANTHER" id="PTHR35561:SF1">
    <property type="entry name" value="RNA 2',3'-CYCLIC PHOSPHODIESTERASE"/>
    <property type="match status" value="1"/>
</dbReference>
<keyword evidence="3" id="KW-0436">Ligase</keyword>
<dbReference type="Pfam" id="PF13563">
    <property type="entry name" value="2_5_RNA_ligase2"/>
    <property type="match status" value="1"/>
</dbReference>
<evidence type="ECO:0000256" key="2">
    <source>
        <dbReference type="HAMAP-Rule" id="MF_01940"/>
    </source>
</evidence>
<dbReference type="InterPro" id="IPR004175">
    <property type="entry name" value="RNA_CPDase"/>
</dbReference>
<reference evidence="3 4" key="1">
    <citation type="submission" date="2020-07" db="EMBL/GenBank/DDBJ databases">
        <authorList>
            <person name="Partida-Martinez L."/>
            <person name="Huntemann M."/>
            <person name="Clum A."/>
            <person name="Wang J."/>
            <person name="Palaniappan K."/>
            <person name="Ritter S."/>
            <person name="Chen I.-M."/>
            <person name="Stamatis D."/>
            <person name="Reddy T."/>
            <person name="O'Malley R."/>
            <person name="Daum C."/>
            <person name="Shapiro N."/>
            <person name="Ivanova N."/>
            <person name="Kyrpides N."/>
            <person name="Woyke T."/>
        </authorList>
    </citation>
    <scope>NUCLEOTIDE SEQUENCE [LARGE SCALE GENOMIC DNA]</scope>
    <source>
        <strain evidence="3 4">AS2.3</strain>
    </source>
</reference>
<keyword evidence="4" id="KW-1185">Reference proteome</keyword>
<proteinExistence type="inferred from homology"/>
<comment type="similarity">
    <text evidence="2">Belongs to the 2H phosphoesterase superfamily. ThpR family.</text>
</comment>
<organism evidence="3 4">
    <name type="scientific">Sphingomonas melonis</name>
    <dbReference type="NCBI Taxonomy" id="152682"/>
    <lineage>
        <taxon>Bacteria</taxon>
        <taxon>Pseudomonadati</taxon>
        <taxon>Pseudomonadota</taxon>
        <taxon>Alphaproteobacteria</taxon>
        <taxon>Sphingomonadales</taxon>
        <taxon>Sphingomonadaceae</taxon>
        <taxon>Sphingomonas</taxon>
    </lineage>
</organism>
<feature type="short sequence motif" description="HXTX 2" evidence="2">
    <location>
        <begin position="120"/>
        <end position="123"/>
    </location>
</feature>
<evidence type="ECO:0000313" key="4">
    <source>
        <dbReference type="Proteomes" id="UP000517753"/>
    </source>
</evidence>
<feature type="short sequence motif" description="HXTX 1" evidence="2">
    <location>
        <begin position="36"/>
        <end position="39"/>
    </location>
</feature>
<evidence type="ECO:0000313" key="3">
    <source>
        <dbReference type="EMBL" id="NYD90624.1"/>
    </source>
</evidence>
<dbReference type="EMBL" id="JACCBY010000003">
    <property type="protein sequence ID" value="NYD90624.1"/>
    <property type="molecule type" value="Genomic_DNA"/>
</dbReference>
<name>A0A7Y9FNP9_9SPHN</name>
<feature type="active site" description="Proton donor" evidence="2">
    <location>
        <position position="36"/>
    </location>
</feature>
<dbReference type="PANTHER" id="PTHR35561">
    <property type="entry name" value="RNA 2',3'-CYCLIC PHOSPHODIESTERASE"/>
    <property type="match status" value="1"/>
</dbReference>
<dbReference type="GO" id="GO:0004113">
    <property type="term" value="F:2',3'-cyclic-nucleotide 3'-phosphodiesterase activity"/>
    <property type="evidence" value="ECO:0007669"/>
    <property type="project" value="InterPro"/>
</dbReference>
<keyword evidence="1 2" id="KW-0378">Hydrolase</keyword>
<dbReference type="NCBIfam" id="TIGR02258">
    <property type="entry name" value="2_5_ligase"/>
    <property type="match status" value="1"/>
</dbReference>
<dbReference type="Proteomes" id="UP000517753">
    <property type="component" value="Unassembled WGS sequence"/>
</dbReference>
<dbReference type="SUPFAM" id="SSF55144">
    <property type="entry name" value="LigT-like"/>
    <property type="match status" value="1"/>
</dbReference>
<sequence length="191" mass="20533">MRLFVALRPPPEIRESLLAATGGVPHARWQEDAQLHCTLRFIGNIDRPQAEDVAAALAGLYAPAPQVRIAGVGRFAHKGRTDTLWAGLAPTDALHHLARKVEQACVRAGLPPERRAYLPHVTLARLPRSAGAAPEIDGWLAVHAGLASPAFVMPHLILYESRLGSDGASYEPVVRWPLAPPAEPPQVMPGS</sequence>
<comment type="caution">
    <text evidence="3">The sequence shown here is derived from an EMBL/GenBank/DDBJ whole genome shotgun (WGS) entry which is preliminary data.</text>
</comment>
<feature type="active site" description="Proton acceptor" evidence="2">
    <location>
        <position position="120"/>
    </location>
</feature>
<dbReference type="RefSeq" id="WP_179509085.1">
    <property type="nucleotide sequence ID" value="NZ_JACCBY010000003.1"/>
</dbReference>
<dbReference type="EC" id="3.1.4.58" evidence="2"/>
<reference evidence="3 4" key="2">
    <citation type="submission" date="2020-08" db="EMBL/GenBank/DDBJ databases">
        <title>The Agave Microbiome: Exploring the role of microbial communities in plant adaptations to desert environments.</title>
        <authorList>
            <person name="Partida-Martinez L.P."/>
        </authorList>
    </citation>
    <scope>NUCLEOTIDE SEQUENCE [LARGE SCALE GENOMIC DNA]</scope>
    <source>
        <strain evidence="3 4">AS2.3</strain>
    </source>
</reference>
<evidence type="ECO:0000256" key="1">
    <source>
        <dbReference type="ARBA" id="ARBA00022801"/>
    </source>
</evidence>
<gene>
    <name evidence="3" type="ORF">HD841_002421</name>
</gene>
<accession>A0A7Y9FNP9</accession>
<protein>
    <recommendedName>
        <fullName evidence="2">RNA 2',3'-cyclic phosphodiesterase</fullName>
        <shortName evidence="2">RNA 2',3'-CPDase</shortName>
        <ecNumber evidence="2">3.1.4.58</ecNumber>
    </recommendedName>
</protein>
<dbReference type="InterPro" id="IPR009097">
    <property type="entry name" value="Cyclic_Pdiesterase"/>
</dbReference>